<feature type="compositionally biased region" description="Acidic residues" evidence="6">
    <location>
        <begin position="71"/>
        <end position="87"/>
    </location>
</feature>
<dbReference type="OrthoDB" id="9816462at2"/>
<dbReference type="SUPFAM" id="SSF48452">
    <property type="entry name" value="TPR-like"/>
    <property type="match status" value="1"/>
</dbReference>
<dbReference type="Gene3D" id="1.25.40.10">
    <property type="entry name" value="Tetratricopeptide repeat domain"/>
    <property type="match status" value="1"/>
</dbReference>
<feature type="repeat" description="TPR" evidence="5">
    <location>
        <begin position="363"/>
        <end position="396"/>
    </location>
</feature>
<keyword evidence="7" id="KW-0812">Transmembrane</keyword>
<dbReference type="InterPro" id="IPR011990">
    <property type="entry name" value="TPR-like_helical_dom_sf"/>
</dbReference>
<dbReference type="InterPro" id="IPR019734">
    <property type="entry name" value="TPR_rpt"/>
</dbReference>
<reference evidence="9 10" key="1">
    <citation type="journal article" date="2015" name="Int. Biodeterior. Biodegradation">
        <title>Physiological and genetic screening methods for the isolation of methyl tert-butyl ether-degrading bacteria for bioremediation purposes.</title>
        <authorList>
            <person name="Guisado I.M."/>
            <person name="Purswani J."/>
            <person name="Gonzalez Lopez J."/>
            <person name="Pozo C."/>
        </authorList>
    </citation>
    <scope>NUCLEOTIDE SEQUENCE [LARGE SCALE GENOMIC DNA]</scope>
    <source>
        <strain evidence="9 10">SH7</strain>
    </source>
</reference>
<protein>
    <recommendedName>
        <fullName evidence="8">J domain-containing protein</fullName>
    </recommendedName>
</protein>
<dbReference type="InterPro" id="IPR036869">
    <property type="entry name" value="J_dom_sf"/>
</dbReference>
<evidence type="ECO:0000256" key="3">
    <source>
        <dbReference type="ARBA" id="ARBA00022803"/>
    </source>
</evidence>
<dbReference type="AlphaFoldDB" id="A0A0W1AZM4"/>
<evidence type="ECO:0000256" key="1">
    <source>
        <dbReference type="ARBA" id="ARBA00022705"/>
    </source>
</evidence>
<dbReference type="PROSITE" id="PS50293">
    <property type="entry name" value="TPR_REGION"/>
    <property type="match status" value="1"/>
</dbReference>
<accession>A0A0W1AZM4</accession>
<evidence type="ECO:0000256" key="7">
    <source>
        <dbReference type="SAM" id="Phobius"/>
    </source>
</evidence>
<dbReference type="Pfam" id="PF14559">
    <property type="entry name" value="TPR_19"/>
    <property type="match status" value="1"/>
</dbReference>
<comment type="caution">
    <text evidence="9">The sequence shown here is derived from an EMBL/GenBank/DDBJ whole genome shotgun (WGS) entry which is preliminary data.</text>
</comment>
<keyword evidence="4" id="KW-0346">Stress response</keyword>
<evidence type="ECO:0000256" key="4">
    <source>
        <dbReference type="ARBA" id="ARBA00023016"/>
    </source>
</evidence>
<evidence type="ECO:0000256" key="6">
    <source>
        <dbReference type="SAM" id="MobiDB-lite"/>
    </source>
</evidence>
<evidence type="ECO:0000256" key="5">
    <source>
        <dbReference type="PROSITE-ProRule" id="PRU00339"/>
    </source>
</evidence>
<dbReference type="PANTHER" id="PTHR44858">
    <property type="entry name" value="TETRATRICOPEPTIDE REPEAT PROTEIN 6"/>
    <property type="match status" value="1"/>
</dbReference>
<evidence type="ECO:0000313" key="10">
    <source>
        <dbReference type="Proteomes" id="UP000054709"/>
    </source>
</evidence>
<dbReference type="Proteomes" id="UP000054709">
    <property type="component" value="Unassembled WGS sequence"/>
</dbReference>
<dbReference type="PROSITE" id="PS50005">
    <property type="entry name" value="TPR"/>
    <property type="match status" value="1"/>
</dbReference>
<keyword evidence="3 5" id="KW-0802">TPR repeat</keyword>
<evidence type="ECO:0000259" key="8">
    <source>
        <dbReference type="PROSITE" id="PS50076"/>
    </source>
</evidence>
<dbReference type="PANTHER" id="PTHR44858:SF1">
    <property type="entry name" value="UDP-N-ACETYLGLUCOSAMINE--PEPTIDE N-ACETYLGLUCOSAMINYLTRANSFERASE SPINDLY-RELATED"/>
    <property type="match status" value="1"/>
</dbReference>
<evidence type="ECO:0000256" key="2">
    <source>
        <dbReference type="ARBA" id="ARBA00022737"/>
    </source>
</evidence>
<dbReference type="SUPFAM" id="SSF46565">
    <property type="entry name" value="Chaperone J-domain"/>
    <property type="match status" value="1"/>
</dbReference>
<proteinExistence type="predicted"/>
<dbReference type="EMBL" id="LCZJ02000019">
    <property type="protein sequence ID" value="KTD86692.1"/>
    <property type="molecule type" value="Genomic_DNA"/>
</dbReference>
<dbReference type="InterPro" id="IPR001623">
    <property type="entry name" value="DnaJ_domain"/>
</dbReference>
<feature type="domain" description="J" evidence="8">
    <location>
        <begin position="3"/>
        <end position="67"/>
    </location>
</feature>
<dbReference type="InterPro" id="IPR050498">
    <property type="entry name" value="Ycf3"/>
</dbReference>
<dbReference type="CDD" id="cd06257">
    <property type="entry name" value="DnaJ"/>
    <property type="match status" value="1"/>
</dbReference>
<keyword evidence="1" id="KW-0235">DNA replication</keyword>
<evidence type="ECO:0000313" key="9">
    <source>
        <dbReference type="EMBL" id="KTD86692.1"/>
    </source>
</evidence>
<dbReference type="RefSeq" id="WP_060623580.1">
    <property type="nucleotide sequence ID" value="NZ_LCZJ02000019.1"/>
</dbReference>
<organism evidence="9 10">
    <name type="scientific">Paenibacillus etheri</name>
    <dbReference type="NCBI Taxonomy" id="1306852"/>
    <lineage>
        <taxon>Bacteria</taxon>
        <taxon>Bacillati</taxon>
        <taxon>Bacillota</taxon>
        <taxon>Bacilli</taxon>
        <taxon>Bacillales</taxon>
        <taxon>Paenibacillaceae</taxon>
        <taxon>Paenibacillus</taxon>
    </lineage>
</organism>
<keyword evidence="10" id="KW-1185">Reference proteome</keyword>
<dbReference type="PROSITE" id="PS50076">
    <property type="entry name" value="DNAJ_2"/>
    <property type="match status" value="1"/>
</dbReference>
<gene>
    <name evidence="9" type="ORF">UQ64_14670</name>
</gene>
<keyword evidence="2" id="KW-0677">Repeat</keyword>
<dbReference type="SMART" id="SM00028">
    <property type="entry name" value="TPR"/>
    <property type="match status" value="2"/>
</dbReference>
<feature type="transmembrane region" description="Helical" evidence="7">
    <location>
        <begin position="452"/>
        <end position="471"/>
    </location>
</feature>
<dbReference type="GO" id="GO:0006260">
    <property type="term" value="P:DNA replication"/>
    <property type="evidence" value="ECO:0007669"/>
    <property type="project" value="UniProtKB-KW"/>
</dbReference>
<keyword evidence="7" id="KW-0472">Membrane</keyword>
<dbReference type="Gene3D" id="1.10.287.110">
    <property type="entry name" value="DnaJ domain"/>
    <property type="match status" value="1"/>
</dbReference>
<feature type="transmembrane region" description="Helical" evidence="7">
    <location>
        <begin position="640"/>
        <end position="660"/>
    </location>
</feature>
<sequence>MNKYWTILELEPTDDKTVIKRAYSQKLKVYHPEDDPEGFQRLREAYDYAMKQANKQGQSGRASDRYNGPKDDEDDDDDDDVEDDDDDRREKRVPRMSIWEHYTNVNETGAEDIDSNILHPKGYHEFSQPFDKGEEDDKPDFDEQLADFEKQLENLYQDFPLRINPVKWLELLNSDLLWNIKYKKSMTITVLEFLEENLLLPRAVWDAIESVFGWNGLNVEEREQFNEEYPNVYAYIFNKFGAQNFDYYILLRKGNLDYDAYLLARLAAYEGLLDDDLQTAGNMLNRAYSLFKGDPDLLRLLVNYFNRLHDEERVLTFYTELVSLVPDDRDVRLSRARLLLRKGDWSNALKDANHILVLSPYDADALFFAGQCFHKLGQLENAREMLERLLQVNPNDVDGILSMAELNKDIANQLRQSGGDRTALKRVERELGKLPWRERLLTTVLNFFKGNYFVLFILVILHVTITISFVNQSGYSQIQYMIETYKRVEIRDVTTIEELNLLSPNDNAVRLKLTDTRYLAIREIIKSDKKGNEVLTYLPSKESEDLVTSSSGYLCIGKLGDSLILINADYEQAMEMFKNHTIEIEGNVLTLDNVELQTQMDKWSDYTNNTSSYIKESSIASKYVLSKDGAKKPSLPKIPVWIRILELILLLFYVAIFKQIRKFWKLFLYI</sequence>
<keyword evidence="7" id="KW-1133">Transmembrane helix</keyword>
<name>A0A0W1AZM4_9BACL</name>
<feature type="region of interest" description="Disordered" evidence="6">
    <location>
        <begin position="49"/>
        <end position="92"/>
    </location>
</feature>